<proteinExistence type="predicted"/>
<name>A0ACC2LWY9_PERAE</name>
<sequence length="129" mass="14858">MGANHSIPERQTVMSQRITAIHSMARWKSQMDNCKQSNQLMVIDFTATWCGPCRFMEPTLNELAETYTDVVFVKIDVDELRVVAQEWCVEAMPTFLLVKKGKEVDRIVGARKDDLKNKIEEHRGNSSRK</sequence>
<gene>
    <name evidence="1" type="ORF">MRB53_012135</name>
</gene>
<keyword evidence="2" id="KW-1185">Reference proteome</keyword>
<evidence type="ECO:0000313" key="2">
    <source>
        <dbReference type="Proteomes" id="UP001234297"/>
    </source>
</evidence>
<protein>
    <submittedName>
        <fullName evidence="1">Uncharacterized protein</fullName>
    </submittedName>
</protein>
<accession>A0ACC2LWY9</accession>
<evidence type="ECO:0000313" key="1">
    <source>
        <dbReference type="EMBL" id="KAJ8637868.1"/>
    </source>
</evidence>
<dbReference type="Proteomes" id="UP001234297">
    <property type="component" value="Chromosome 3"/>
</dbReference>
<comment type="caution">
    <text evidence="1">The sequence shown here is derived from an EMBL/GenBank/DDBJ whole genome shotgun (WGS) entry which is preliminary data.</text>
</comment>
<dbReference type="EMBL" id="CM056811">
    <property type="protein sequence ID" value="KAJ8637868.1"/>
    <property type="molecule type" value="Genomic_DNA"/>
</dbReference>
<reference evidence="1 2" key="1">
    <citation type="journal article" date="2022" name="Hortic Res">
        <title>A haplotype resolved chromosomal level avocado genome allows analysis of novel avocado genes.</title>
        <authorList>
            <person name="Nath O."/>
            <person name="Fletcher S.J."/>
            <person name="Hayward A."/>
            <person name="Shaw L.M."/>
            <person name="Masouleh A.K."/>
            <person name="Furtado A."/>
            <person name="Henry R.J."/>
            <person name="Mitter N."/>
        </authorList>
    </citation>
    <scope>NUCLEOTIDE SEQUENCE [LARGE SCALE GENOMIC DNA]</scope>
    <source>
        <strain evidence="2">cv. Hass</strain>
    </source>
</reference>
<organism evidence="1 2">
    <name type="scientific">Persea americana</name>
    <name type="common">Avocado</name>
    <dbReference type="NCBI Taxonomy" id="3435"/>
    <lineage>
        <taxon>Eukaryota</taxon>
        <taxon>Viridiplantae</taxon>
        <taxon>Streptophyta</taxon>
        <taxon>Embryophyta</taxon>
        <taxon>Tracheophyta</taxon>
        <taxon>Spermatophyta</taxon>
        <taxon>Magnoliopsida</taxon>
        <taxon>Magnoliidae</taxon>
        <taxon>Laurales</taxon>
        <taxon>Lauraceae</taxon>
        <taxon>Persea</taxon>
    </lineage>
</organism>